<feature type="transmembrane region" description="Helical" evidence="2">
    <location>
        <begin position="248"/>
        <end position="265"/>
    </location>
</feature>
<keyword evidence="4" id="KW-1185">Reference proteome</keyword>
<proteinExistence type="predicted"/>
<feature type="compositionally biased region" description="Polar residues" evidence="1">
    <location>
        <begin position="113"/>
        <end position="131"/>
    </location>
</feature>
<keyword evidence="2" id="KW-0472">Membrane</keyword>
<feature type="region of interest" description="Disordered" evidence="1">
    <location>
        <begin position="73"/>
        <end position="133"/>
    </location>
</feature>
<evidence type="ECO:0000313" key="4">
    <source>
        <dbReference type="Proteomes" id="UP000283269"/>
    </source>
</evidence>
<feature type="transmembrane region" description="Helical" evidence="2">
    <location>
        <begin position="319"/>
        <end position="340"/>
    </location>
</feature>
<dbReference type="InParanoid" id="A0A409WIH8"/>
<sequence>MPRNMSNPTNEDVESGPEFERLKQNFRSNAIPDVPFNFTDHQITFQNLQLELQVFLGDHMNKVRNLQDLLTNEQKGAPPESNQQVGDRGDLGSLSLHPPDEDHSYLNRRKSSTDAVSHRTLSNQGVKSTRNVPVAAGTDPLNKVLLDTHMHALLSFLQAHVSNIRSLQTQLQSSVETKATTNAVVPPTYNFKSPAFPEADAKYFDSVSQQFSMLVVISTFTAGLILAFLSLVYAIIGTNHRTDFSVGMFFAFIAVFIHFGNIVLAGRGASLTSQQNRQHDFQYFKFYLAICEQLQFVAIIFLVISSIIMSFLIFSSVAFPVVLLLLSLVGILVVFSSAYWEISITFRNLKYLARNIQRVKQSLEYLRIRGREDRS</sequence>
<feature type="transmembrane region" description="Helical" evidence="2">
    <location>
        <begin position="211"/>
        <end position="236"/>
    </location>
</feature>
<organism evidence="3 4">
    <name type="scientific">Psilocybe cyanescens</name>
    <dbReference type="NCBI Taxonomy" id="93625"/>
    <lineage>
        <taxon>Eukaryota</taxon>
        <taxon>Fungi</taxon>
        <taxon>Dikarya</taxon>
        <taxon>Basidiomycota</taxon>
        <taxon>Agaricomycotina</taxon>
        <taxon>Agaricomycetes</taxon>
        <taxon>Agaricomycetidae</taxon>
        <taxon>Agaricales</taxon>
        <taxon>Agaricineae</taxon>
        <taxon>Strophariaceae</taxon>
        <taxon>Psilocybe</taxon>
    </lineage>
</organism>
<reference evidence="3 4" key="1">
    <citation type="journal article" date="2018" name="Evol. Lett.">
        <title>Horizontal gene cluster transfer increased hallucinogenic mushroom diversity.</title>
        <authorList>
            <person name="Reynolds H.T."/>
            <person name="Vijayakumar V."/>
            <person name="Gluck-Thaler E."/>
            <person name="Korotkin H.B."/>
            <person name="Matheny P.B."/>
            <person name="Slot J.C."/>
        </authorList>
    </citation>
    <scope>NUCLEOTIDE SEQUENCE [LARGE SCALE GENOMIC DNA]</scope>
    <source>
        <strain evidence="3 4">2631</strain>
    </source>
</reference>
<gene>
    <name evidence="3" type="ORF">CVT25_011684</name>
</gene>
<name>A0A409WIH8_PSICY</name>
<keyword evidence="2" id="KW-0812">Transmembrane</keyword>
<feature type="transmembrane region" description="Helical" evidence="2">
    <location>
        <begin position="286"/>
        <end position="313"/>
    </location>
</feature>
<protein>
    <submittedName>
        <fullName evidence="3">Uncharacterized protein</fullName>
    </submittedName>
</protein>
<comment type="caution">
    <text evidence="3">The sequence shown here is derived from an EMBL/GenBank/DDBJ whole genome shotgun (WGS) entry which is preliminary data.</text>
</comment>
<feature type="compositionally biased region" description="Polar residues" evidence="1">
    <location>
        <begin position="73"/>
        <end position="85"/>
    </location>
</feature>
<evidence type="ECO:0000313" key="3">
    <source>
        <dbReference type="EMBL" id="PPQ78313.1"/>
    </source>
</evidence>
<dbReference type="Proteomes" id="UP000283269">
    <property type="component" value="Unassembled WGS sequence"/>
</dbReference>
<dbReference type="EMBL" id="NHYD01003422">
    <property type="protein sequence ID" value="PPQ78313.1"/>
    <property type="molecule type" value="Genomic_DNA"/>
</dbReference>
<dbReference type="OrthoDB" id="3062838at2759"/>
<keyword evidence="2" id="KW-1133">Transmembrane helix</keyword>
<accession>A0A409WIH8</accession>
<evidence type="ECO:0000256" key="2">
    <source>
        <dbReference type="SAM" id="Phobius"/>
    </source>
</evidence>
<evidence type="ECO:0000256" key="1">
    <source>
        <dbReference type="SAM" id="MobiDB-lite"/>
    </source>
</evidence>
<dbReference type="AlphaFoldDB" id="A0A409WIH8"/>